<sequence length="212" mass="23927">MADSENSRTLPSCTHRNLLFSVADFLTRQTEPVPGYPGIDPALPKWDMWQQAYKEFCQISRLQQHLETEMLRTVGEPFIEIDVPGEKPVKVKSERDIELFLPGPELEEARENAKEALKKHYALRDVADKLSGYSRALAAEDIASGREQAAARALWETQAKSLEGIIAKLHVLITLGVLEPDCDEFPWKPLRSVLADLLEMSRDEAINPSFRA</sequence>
<evidence type="ECO:0000313" key="1">
    <source>
        <dbReference type="EMBL" id="MBA8853523.1"/>
    </source>
</evidence>
<proteinExistence type="predicted"/>
<dbReference type="EMBL" id="JACGXG010000012">
    <property type="protein sequence ID" value="MBA8853523.1"/>
    <property type="molecule type" value="Genomic_DNA"/>
</dbReference>
<keyword evidence="2" id="KW-1185">Reference proteome</keyword>
<reference evidence="1 2" key="1">
    <citation type="submission" date="2020-07" db="EMBL/GenBank/DDBJ databases">
        <title>Genomic Encyclopedia of Type Strains, Phase IV (KMG-V): Genome sequencing to study the core and pangenomes of soil and plant-associated prokaryotes.</title>
        <authorList>
            <person name="Whitman W."/>
        </authorList>
    </citation>
    <scope>NUCLEOTIDE SEQUENCE [LARGE SCALE GENOMIC DNA]</scope>
    <source>
        <strain evidence="1 2">RH4WT92</strain>
    </source>
</reference>
<accession>A0ABR6AVM4</accession>
<evidence type="ECO:0000313" key="2">
    <source>
        <dbReference type="Proteomes" id="UP000578622"/>
    </source>
</evidence>
<protein>
    <submittedName>
        <fullName evidence="1">Uncharacterized protein</fullName>
    </submittedName>
</protein>
<name>A0ABR6AVM4_9HYPH</name>
<dbReference type="Proteomes" id="UP000578622">
    <property type="component" value="Unassembled WGS sequence"/>
</dbReference>
<gene>
    <name evidence="1" type="ORF">FHW20_004505</name>
</gene>
<organism evidence="1 2">
    <name type="scientific">Brucella intermedia</name>
    <dbReference type="NCBI Taxonomy" id="94625"/>
    <lineage>
        <taxon>Bacteria</taxon>
        <taxon>Pseudomonadati</taxon>
        <taxon>Pseudomonadota</taxon>
        <taxon>Alphaproteobacteria</taxon>
        <taxon>Hyphomicrobiales</taxon>
        <taxon>Brucellaceae</taxon>
        <taxon>Brucella/Ochrobactrum group</taxon>
        <taxon>Brucella</taxon>
    </lineage>
</organism>
<dbReference type="RefSeq" id="WP_151659561.1">
    <property type="nucleotide sequence ID" value="NZ_JACGXG010000012.1"/>
</dbReference>
<comment type="caution">
    <text evidence="1">The sequence shown here is derived from an EMBL/GenBank/DDBJ whole genome shotgun (WGS) entry which is preliminary data.</text>
</comment>